<dbReference type="InterPro" id="IPR008271">
    <property type="entry name" value="Ser/Thr_kinase_AS"/>
</dbReference>
<accession>A0A8J4D5T2</accession>
<feature type="signal peptide" evidence="2">
    <location>
        <begin position="1"/>
        <end position="24"/>
    </location>
</feature>
<evidence type="ECO:0000256" key="1">
    <source>
        <dbReference type="SAM" id="MobiDB-lite"/>
    </source>
</evidence>
<dbReference type="Proteomes" id="UP000747110">
    <property type="component" value="Unassembled WGS sequence"/>
</dbReference>
<feature type="region of interest" description="Disordered" evidence="1">
    <location>
        <begin position="942"/>
        <end position="1002"/>
    </location>
</feature>
<evidence type="ECO:0000313" key="3">
    <source>
        <dbReference type="EMBL" id="GIL74374.1"/>
    </source>
</evidence>
<feature type="compositionally biased region" description="Pro residues" evidence="1">
    <location>
        <begin position="946"/>
        <end position="960"/>
    </location>
</feature>
<dbReference type="GO" id="GO:0004674">
    <property type="term" value="F:protein serine/threonine kinase activity"/>
    <property type="evidence" value="ECO:0007669"/>
    <property type="project" value="TreeGrafter"/>
</dbReference>
<dbReference type="SMART" id="SM00220">
    <property type="entry name" value="S_TKc"/>
    <property type="match status" value="1"/>
</dbReference>
<name>A0A8J4D5T2_9CHLO</name>
<sequence>MSGGAAAQWLPILLLLKWASLCKSVQVPHHFSSITELLATKDILPREVAAPVMLDGMPAALPEDVVSLVGWGSTLPDIFLYEEWDDIPFNPSNDTAGVIPPVPTLPSAPRMGDPLWFTALDWRHIKYRAIRLLPGQRLQMKSMAFYMVDSQQTVAGQLLSQLSFSPIELPAGAVLELEDIVIILGCIELRLLQQALCSSPDTWSYNPGVTVEDGVMRITNMTSRAPGPANGVPGAGGQVNWLNVTLRCLGFGLQTPRPCAARAVANGWELYTAARKALVDESATTVILSITEDVALPTENGIWEPVPLRPEQQLALLGDPSRPAPTQLDVSGMADAWRLESMTIPAAVTRPLVQLYDVLLVNMPYPVRPNGPMSLLAASLPCFGITRGYLGTGAEQLHLIRSTVVVPDPEVDFLAGAAGLDSNEIWPGQPPGSFTIMINKQNISYTSMESNGSAVPQLAVSKLKLMSEVLMTDCMLMSASSYQQRPGAIPLLPQLSAWLPELMTIQDPTVGQWGPGGLAMFLGLQQALADLARCDSLPGYTASRRIWRQHDTSVPPLESANSSTAPLSITLSTNGALTSTATCAVDGSLMLDTTSSPPRPLHAGGGRVFSDLKGAIKRFSLVRPITLRNMVLYNLAPGGAYPTSLTRWLPPSLRPSDAAWANSSLPLWFFDCARSDADLTYRPTVGELTSLSPNETQQRQIDTTYDMPSLQLPPRLVLENITLVISEREWRAMVAVVLLTHAPDAMRELQLQPRKPPSPPLPSPPPAPPFPYSGPGTDGSGDTFTPSSPWWPDAPNLPPFALGTYGEPPDIPMQPNPPPGLPFFPEPPPPSPPVPFPKESPPSPPSPSPSPWAPPSPPYVDTTHWGLRSFAAASKVLSYNYHAGELVLAVARHYGWRGINVTITYKLPADAPAGATLLSYPELILPYDDLADMEIGLLADFSQSPTPAPAPAPTAAPGPKPHTSDPSQLTATTSDGPDSAQWTAPPIADASSPASPSNAPAADRHSWLVPVVVCTSVVGGILVLSALLIVFVFRQKRRGSGGVNVFLPAHNQGQLITSDYGKSVHNGRPTVSGMEAANQQEHQKQQPMEVAVMIDGNHSPQRDTPAGPGEPARIITPNAQSRIRTSTAEANWAALVQILTRGQSTPDPFSAARPGSSLLVDLLKQMNNGDGCGSSPQGGEAPPPATAANDVRTQTFLRELDNYVVSMLRSTTGEEVISKGSGTHPSTLVQPQVLQGVADAIQALQAELRDPDLHVEAMIGCGSFGVVYRGTWRGLPVAVKTMVVATEPDGSREGRQARQRAVLEAAISLSMAHPNVVVTYSYDLKPLVQAPTEASDGADVPTWRFNEASVRGSQNLTVHGHQGNDELPETCDAVKLYIVQEYCNCGTLRGALDGGMAGCIRAGGLAGMLARGLALDVALGMQHIHSCRIVHGDLKPENVLLVWGRQPEADSHSLSVGLGRWDPFIVASSASASSAMGHLLTITAKVADFGLSTPLAEGATHASKIFHGTPTYVAPEVTNAGRQSTRADVWSFGVMLIELFFGCSLHQVLDIYSAARGSLTSHQQGLQNIVLKDLTACIPDPDYAALVERCLTLEPRERPDFGELVATLQTGFS</sequence>
<reference evidence="3" key="1">
    <citation type="journal article" date="2021" name="Proc. Natl. Acad. Sci. U.S.A.">
        <title>Three genomes in the algal genus Volvox reveal the fate of a haploid sex-determining region after a transition to homothallism.</title>
        <authorList>
            <person name="Yamamoto K."/>
            <person name="Hamaji T."/>
            <person name="Kawai-Toyooka H."/>
            <person name="Matsuzaki R."/>
            <person name="Takahashi F."/>
            <person name="Nishimura Y."/>
            <person name="Kawachi M."/>
            <person name="Noguchi H."/>
            <person name="Minakuchi Y."/>
            <person name="Umen J.G."/>
            <person name="Toyoda A."/>
            <person name="Nozaki H."/>
        </authorList>
    </citation>
    <scope>NUCLEOTIDE SEQUENCE</scope>
    <source>
        <strain evidence="3">NIES-3786</strain>
    </source>
</reference>
<feature type="compositionally biased region" description="Pro residues" evidence="1">
    <location>
        <begin position="809"/>
        <end position="855"/>
    </location>
</feature>
<comment type="caution">
    <text evidence="3">The sequence shown here is derived from an EMBL/GenBank/DDBJ whole genome shotgun (WGS) entry which is preliminary data.</text>
</comment>
<keyword evidence="2" id="KW-0732">Signal</keyword>
<dbReference type="PROSITE" id="PS00107">
    <property type="entry name" value="PROTEIN_KINASE_ATP"/>
    <property type="match status" value="1"/>
</dbReference>
<dbReference type="SUPFAM" id="SSF56112">
    <property type="entry name" value="Protein kinase-like (PK-like)"/>
    <property type="match status" value="1"/>
</dbReference>
<feature type="compositionally biased region" description="Pro residues" evidence="1">
    <location>
        <begin position="754"/>
        <end position="772"/>
    </location>
</feature>
<feature type="compositionally biased region" description="Low complexity" evidence="1">
    <location>
        <begin position="984"/>
        <end position="1001"/>
    </location>
</feature>
<protein>
    <submittedName>
        <fullName evidence="3">Uncharacterized protein</fullName>
    </submittedName>
</protein>
<dbReference type="PANTHER" id="PTHR44329:SF289">
    <property type="entry name" value="SERINE_THREONINE-PROTEIN KINASE VIK"/>
    <property type="match status" value="1"/>
</dbReference>
<feature type="region of interest" description="Disordered" evidence="1">
    <location>
        <begin position="751"/>
        <end position="855"/>
    </location>
</feature>
<keyword evidence="4" id="KW-1185">Reference proteome</keyword>
<proteinExistence type="predicted"/>
<feature type="region of interest" description="Disordered" evidence="1">
    <location>
        <begin position="1167"/>
        <end position="1187"/>
    </location>
</feature>
<evidence type="ECO:0000313" key="4">
    <source>
        <dbReference type="Proteomes" id="UP000747110"/>
    </source>
</evidence>
<gene>
    <name evidence="3" type="ORF">Vretifemale_4300</name>
</gene>
<dbReference type="InterPro" id="IPR051681">
    <property type="entry name" value="Ser/Thr_Kinases-Pseudokinases"/>
</dbReference>
<dbReference type="Gene3D" id="3.30.200.20">
    <property type="entry name" value="Phosphorylase Kinase, domain 1"/>
    <property type="match status" value="1"/>
</dbReference>
<dbReference type="InterPro" id="IPR011009">
    <property type="entry name" value="Kinase-like_dom_sf"/>
</dbReference>
<dbReference type="PROSITE" id="PS50011">
    <property type="entry name" value="PROTEIN_KINASE_DOM"/>
    <property type="match status" value="1"/>
</dbReference>
<dbReference type="OrthoDB" id="548819at2759"/>
<dbReference type="PROSITE" id="PS00108">
    <property type="entry name" value="PROTEIN_KINASE_ST"/>
    <property type="match status" value="1"/>
</dbReference>
<dbReference type="Gene3D" id="1.10.510.10">
    <property type="entry name" value="Transferase(Phosphotransferase) domain 1"/>
    <property type="match status" value="1"/>
</dbReference>
<dbReference type="EMBL" id="BNCP01000006">
    <property type="protein sequence ID" value="GIL74374.1"/>
    <property type="molecule type" value="Genomic_DNA"/>
</dbReference>
<feature type="compositionally biased region" description="Polar residues" evidence="1">
    <location>
        <begin position="964"/>
        <end position="982"/>
    </location>
</feature>
<dbReference type="Pfam" id="PF00069">
    <property type="entry name" value="Pkinase"/>
    <property type="match status" value="1"/>
</dbReference>
<dbReference type="InterPro" id="IPR000719">
    <property type="entry name" value="Prot_kinase_dom"/>
</dbReference>
<dbReference type="GO" id="GO:0005524">
    <property type="term" value="F:ATP binding"/>
    <property type="evidence" value="ECO:0007669"/>
    <property type="project" value="UniProtKB-UniRule"/>
</dbReference>
<evidence type="ECO:0000256" key="2">
    <source>
        <dbReference type="SAM" id="SignalP"/>
    </source>
</evidence>
<organism evidence="3 4">
    <name type="scientific">Volvox reticuliferus</name>
    <dbReference type="NCBI Taxonomy" id="1737510"/>
    <lineage>
        <taxon>Eukaryota</taxon>
        <taxon>Viridiplantae</taxon>
        <taxon>Chlorophyta</taxon>
        <taxon>core chlorophytes</taxon>
        <taxon>Chlorophyceae</taxon>
        <taxon>CS clade</taxon>
        <taxon>Chlamydomonadales</taxon>
        <taxon>Volvocaceae</taxon>
        <taxon>Volvox</taxon>
    </lineage>
</organism>
<dbReference type="PANTHER" id="PTHR44329">
    <property type="entry name" value="SERINE/THREONINE-PROTEIN KINASE TNNI3K-RELATED"/>
    <property type="match status" value="1"/>
</dbReference>
<dbReference type="InterPro" id="IPR017441">
    <property type="entry name" value="Protein_kinase_ATP_BS"/>
</dbReference>
<feature type="chain" id="PRO_5043624727" evidence="2">
    <location>
        <begin position="25"/>
        <end position="1613"/>
    </location>
</feature>